<feature type="region of interest" description="Disordered" evidence="8">
    <location>
        <begin position="1"/>
        <end position="39"/>
    </location>
</feature>
<dbReference type="InterPro" id="IPR050360">
    <property type="entry name" value="MFS_Sugar_Transporters"/>
</dbReference>
<dbReference type="PROSITE" id="PS00216">
    <property type="entry name" value="SUGAR_TRANSPORT_1"/>
    <property type="match status" value="1"/>
</dbReference>
<comment type="caution">
    <text evidence="11">The sequence shown here is derived from an EMBL/GenBank/DDBJ whole genome shotgun (WGS) entry which is preliminary data.</text>
</comment>
<feature type="domain" description="Major facilitator superfamily (MFS) profile" evidence="10">
    <location>
        <begin position="71"/>
        <end position="450"/>
    </location>
</feature>
<feature type="transmembrane region" description="Helical" evidence="9">
    <location>
        <begin position="113"/>
        <end position="134"/>
    </location>
</feature>
<keyword evidence="5 9" id="KW-1133">Transmembrane helix</keyword>
<comment type="subcellular location">
    <subcellularLocation>
        <location evidence="1">Membrane</location>
        <topology evidence="1">Multi-pass membrane protein</topology>
    </subcellularLocation>
</comment>
<evidence type="ECO:0000256" key="8">
    <source>
        <dbReference type="SAM" id="MobiDB-lite"/>
    </source>
</evidence>
<dbReference type="PANTHER" id="PTHR48022">
    <property type="entry name" value="PLASTIDIC GLUCOSE TRANSPORTER 4"/>
    <property type="match status" value="1"/>
</dbReference>
<feature type="transmembrane region" description="Helical" evidence="9">
    <location>
        <begin position="70"/>
        <end position="93"/>
    </location>
</feature>
<dbReference type="PRINTS" id="PR00171">
    <property type="entry name" value="SUGRTRNSPORT"/>
</dbReference>
<feature type="transmembrane region" description="Helical" evidence="9">
    <location>
        <begin position="365"/>
        <end position="388"/>
    </location>
</feature>
<organism evidence="11 12">
    <name type="scientific">Ambrosiozyma monospora</name>
    <name type="common">Yeast</name>
    <name type="synonym">Endomycopsis monosporus</name>
    <dbReference type="NCBI Taxonomy" id="43982"/>
    <lineage>
        <taxon>Eukaryota</taxon>
        <taxon>Fungi</taxon>
        <taxon>Dikarya</taxon>
        <taxon>Ascomycota</taxon>
        <taxon>Saccharomycotina</taxon>
        <taxon>Pichiomycetes</taxon>
        <taxon>Pichiales</taxon>
        <taxon>Pichiaceae</taxon>
        <taxon>Ambrosiozyma</taxon>
    </lineage>
</organism>
<dbReference type="Gene3D" id="1.20.1250.20">
    <property type="entry name" value="MFS general substrate transporter like domains"/>
    <property type="match status" value="1"/>
</dbReference>
<dbReference type="InterPro" id="IPR020846">
    <property type="entry name" value="MFS_dom"/>
</dbReference>
<evidence type="ECO:0000256" key="9">
    <source>
        <dbReference type="SAM" id="Phobius"/>
    </source>
</evidence>
<feature type="compositionally biased region" description="Low complexity" evidence="8">
    <location>
        <begin position="1"/>
        <end position="37"/>
    </location>
</feature>
<evidence type="ECO:0000256" key="3">
    <source>
        <dbReference type="ARBA" id="ARBA00022448"/>
    </source>
</evidence>
<evidence type="ECO:0000313" key="11">
    <source>
        <dbReference type="EMBL" id="GMG34753.1"/>
    </source>
</evidence>
<gene>
    <name evidence="11" type="ORF">Amon01_000444600</name>
</gene>
<dbReference type="GO" id="GO:0015793">
    <property type="term" value="P:glycerol transmembrane transport"/>
    <property type="evidence" value="ECO:0007669"/>
    <property type="project" value="TreeGrafter"/>
</dbReference>
<evidence type="ECO:0000256" key="5">
    <source>
        <dbReference type="ARBA" id="ARBA00022989"/>
    </source>
</evidence>
<keyword evidence="4 9" id="KW-0812">Transmembrane</keyword>
<evidence type="ECO:0000256" key="6">
    <source>
        <dbReference type="ARBA" id="ARBA00023136"/>
    </source>
</evidence>
<feature type="transmembrane region" description="Helical" evidence="9">
    <location>
        <begin position="171"/>
        <end position="195"/>
    </location>
</feature>
<dbReference type="InterPro" id="IPR005828">
    <property type="entry name" value="MFS_sugar_transport-like"/>
</dbReference>
<evidence type="ECO:0000256" key="2">
    <source>
        <dbReference type="ARBA" id="ARBA00010992"/>
    </source>
</evidence>
<dbReference type="SUPFAM" id="SSF103473">
    <property type="entry name" value="MFS general substrate transporter"/>
    <property type="match status" value="1"/>
</dbReference>
<feature type="transmembrane region" description="Helical" evidence="9">
    <location>
        <begin position="238"/>
        <end position="260"/>
    </location>
</feature>
<dbReference type="PROSITE" id="PS00217">
    <property type="entry name" value="SUGAR_TRANSPORT_2"/>
    <property type="match status" value="1"/>
</dbReference>
<keyword evidence="3 7" id="KW-0813">Transport</keyword>
<evidence type="ECO:0000256" key="7">
    <source>
        <dbReference type="RuleBase" id="RU003346"/>
    </source>
</evidence>
<keyword evidence="12" id="KW-1185">Reference proteome</keyword>
<dbReference type="Pfam" id="PF00083">
    <property type="entry name" value="Sugar_tr"/>
    <property type="match status" value="1"/>
</dbReference>
<comment type="similarity">
    <text evidence="2 7">Belongs to the major facilitator superfamily. Sugar transporter (TC 2.A.1.1) family.</text>
</comment>
<dbReference type="Proteomes" id="UP001165063">
    <property type="component" value="Unassembled WGS sequence"/>
</dbReference>
<feature type="transmembrane region" description="Helical" evidence="9">
    <location>
        <begin position="207"/>
        <end position="226"/>
    </location>
</feature>
<dbReference type="InterPro" id="IPR036259">
    <property type="entry name" value="MFS_trans_sf"/>
</dbReference>
<feature type="transmembrane region" description="Helical" evidence="9">
    <location>
        <begin position="394"/>
        <end position="416"/>
    </location>
</feature>
<reference evidence="11" key="1">
    <citation type="submission" date="2023-04" db="EMBL/GenBank/DDBJ databases">
        <title>Ambrosiozyma monospora NBRC 1965.</title>
        <authorList>
            <person name="Ichikawa N."/>
            <person name="Sato H."/>
            <person name="Tonouchi N."/>
        </authorList>
    </citation>
    <scope>NUCLEOTIDE SEQUENCE</scope>
    <source>
        <strain evidence="11">NBRC 1965</strain>
    </source>
</reference>
<sequence length="450" mass="49767">MSENQKQTQTQQEQEPQHAQRALQPVQSSSSSDSDVPAVNEHNTNLKSQFWNLRSSHCTFNSGGHRLRSIITLTCAVGFSLFGYDQGIMSGIITAKQFTYTFPALAGSSRHVTILQGAVTSCYELGCFFGALFAMRFGEKYGRRPMIITGSLIFMLGALVSVFPYRGHWSLGHFVIARVVTGLGNGLNTATIPIYQSETSKPEVRGRLVNTSGSTIAVGTFIAYWINFGISYSPNSVAWRFPFSLQVLFGLILFIGIVGLPESPRWLVAQNRISEAAYVLGKLDDISPQDDQVLAEITLISDAINRFDKEQLTWKELLHSGQHQHFKRMIIGASSQFFQQWTGCNAAIYYSTVLFEETIGLKRRIAMVLGGIFSTIYVLFTIPSFFLIDRIGRRPLFLIGAVGQGISFLIPFGCLIHDTPETAKGAAVEQELWPLLSPLVPTGCVTLLLL</sequence>
<accession>A0A9W7DGR7</accession>
<keyword evidence="6 9" id="KW-0472">Membrane</keyword>
<dbReference type="NCBIfam" id="TIGR00879">
    <property type="entry name" value="SP"/>
    <property type="match status" value="1"/>
</dbReference>
<dbReference type="AlphaFoldDB" id="A0A9W7DGR7"/>
<proteinExistence type="inferred from homology"/>
<dbReference type="InterPro" id="IPR003663">
    <property type="entry name" value="Sugar/inositol_transpt"/>
</dbReference>
<name>A0A9W7DGR7_AMBMO</name>
<feature type="transmembrane region" description="Helical" evidence="9">
    <location>
        <begin position="146"/>
        <end position="165"/>
    </location>
</feature>
<evidence type="ECO:0000259" key="10">
    <source>
        <dbReference type="PROSITE" id="PS50850"/>
    </source>
</evidence>
<dbReference type="InterPro" id="IPR005829">
    <property type="entry name" value="Sugar_transporter_CS"/>
</dbReference>
<dbReference type="PROSITE" id="PS50850">
    <property type="entry name" value="MFS"/>
    <property type="match status" value="1"/>
</dbReference>
<protein>
    <submittedName>
        <fullName evidence="11">Unnamed protein product</fullName>
    </submittedName>
</protein>
<evidence type="ECO:0000256" key="1">
    <source>
        <dbReference type="ARBA" id="ARBA00004141"/>
    </source>
</evidence>
<evidence type="ECO:0000313" key="12">
    <source>
        <dbReference type="Proteomes" id="UP001165063"/>
    </source>
</evidence>
<dbReference type="PANTHER" id="PTHR48022:SF55">
    <property type="entry name" value="SUGAR TRANSPORTER STL1"/>
    <property type="match status" value="1"/>
</dbReference>
<dbReference type="GO" id="GO:0016020">
    <property type="term" value="C:membrane"/>
    <property type="evidence" value="ECO:0007669"/>
    <property type="project" value="UniProtKB-SubCell"/>
</dbReference>
<dbReference type="EMBL" id="BSXU01002149">
    <property type="protein sequence ID" value="GMG34753.1"/>
    <property type="molecule type" value="Genomic_DNA"/>
</dbReference>
<evidence type="ECO:0000256" key="4">
    <source>
        <dbReference type="ARBA" id="ARBA00022692"/>
    </source>
</evidence>
<dbReference type="OrthoDB" id="6133115at2759"/>
<dbReference type="GO" id="GO:0005351">
    <property type="term" value="F:carbohydrate:proton symporter activity"/>
    <property type="evidence" value="ECO:0007669"/>
    <property type="project" value="TreeGrafter"/>
</dbReference>